<dbReference type="InterPro" id="IPR044198">
    <property type="entry name" value="DEK"/>
</dbReference>
<organism evidence="7 8">
    <name type="scientific">Oedothorax gibbosus</name>
    <dbReference type="NCBI Taxonomy" id="931172"/>
    <lineage>
        <taxon>Eukaryota</taxon>
        <taxon>Metazoa</taxon>
        <taxon>Ecdysozoa</taxon>
        <taxon>Arthropoda</taxon>
        <taxon>Chelicerata</taxon>
        <taxon>Arachnida</taxon>
        <taxon>Araneae</taxon>
        <taxon>Araneomorphae</taxon>
        <taxon>Entelegynae</taxon>
        <taxon>Araneoidea</taxon>
        <taxon>Linyphiidae</taxon>
        <taxon>Erigoninae</taxon>
        <taxon>Oedothorax</taxon>
    </lineage>
</organism>
<dbReference type="PROSITE" id="PS51998">
    <property type="entry name" value="DEK_C"/>
    <property type="match status" value="1"/>
</dbReference>
<accession>A0AAV6V4U2</accession>
<feature type="compositionally biased region" description="Basic and acidic residues" evidence="5">
    <location>
        <begin position="827"/>
        <end position="841"/>
    </location>
</feature>
<proteinExistence type="predicted"/>
<dbReference type="EMBL" id="JAFNEN010000161">
    <property type="protein sequence ID" value="KAG8191316.1"/>
    <property type="molecule type" value="Genomic_DNA"/>
</dbReference>
<evidence type="ECO:0000313" key="7">
    <source>
        <dbReference type="EMBL" id="KAG8191316.1"/>
    </source>
</evidence>
<dbReference type="GO" id="GO:0005634">
    <property type="term" value="C:nucleus"/>
    <property type="evidence" value="ECO:0007669"/>
    <property type="project" value="UniProtKB-SubCell"/>
</dbReference>
<feature type="compositionally biased region" description="Basic residues" evidence="5">
    <location>
        <begin position="806"/>
        <end position="826"/>
    </location>
</feature>
<feature type="compositionally biased region" description="Polar residues" evidence="5">
    <location>
        <begin position="842"/>
        <end position="860"/>
    </location>
</feature>
<dbReference type="PANTHER" id="PTHR13468:SF1">
    <property type="entry name" value="PROTEIN DEK"/>
    <property type="match status" value="1"/>
</dbReference>
<feature type="region of interest" description="Disordered" evidence="5">
    <location>
        <begin position="728"/>
        <end position="747"/>
    </location>
</feature>
<dbReference type="SUPFAM" id="SSF109715">
    <property type="entry name" value="DEK C-terminal domain"/>
    <property type="match status" value="1"/>
</dbReference>
<keyword evidence="8" id="KW-1185">Reference proteome</keyword>
<keyword evidence="3" id="KW-0238">DNA-binding</keyword>
<dbReference type="PANTHER" id="PTHR13468">
    <property type="entry name" value="DEK PROTEIN"/>
    <property type="match status" value="1"/>
</dbReference>
<dbReference type="InterPro" id="IPR014876">
    <property type="entry name" value="DEK_C"/>
</dbReference>
<dbReference type="AlphaFoldDB" id="A0AAV6V4U2"/>
<reference evidence="7 8" key="1">
    <citation type="journal article" date="2022" name="Nat. Ecol. Evol.">
        <title>A masculinizing supergene underlies an exaggerated male reproductive morph in a spider.</title>
        <authorList>
            <person name="Hendrickx F."/>
            <person name="De Corte Z."/>
            <person name="Sonet G."/>
            <person name="Van Belleghem S.M."/>
            <person name="Kostlbacher S."/>
            <person name="Vangestel C."/>
        </authorList>
    </citation>
    <scope>NUCLEOTIDE SEQUENCE [LARGE SCALE GENOMIC DNA]</scope>
    <source>
        <strain evidence="7">W744_W776</strain>
    </source>
</reference>
<dbReference type="GO" id="GO:0042393">
    <property type="term" value="F:histone binding"/>
    <property type="evidence" value="ECO:0007669"/>
    <property type="project" value="TreeGrafter"/>
</dbReference>
<sequence length="979" mass="112387">MDTKPTKGVEYIEEIVDVDKILEEDKVEDEEEETPRRTRWGRKKKQEEDEKGDPEEIKARKKKREIEYKLSKLKSTLIEDNRRVSGKRQIKAPQRLELAPIKKKKPPQLAEGKGVPLGSLMWTSHQLGKSCLSTLRMLHRTIFRKQGNFIEKHIIKEVWKFRGFPYKADSHQIKIRRQNLYKQKDPDLRSLCHLLGLPMGSHSGMVESIITFLSCPTENMVDNKYKAATIVEKAPARRPGTLPSDNFRITQSLLFINHLNPNMNQPDNIKHLVSSQMAGSEAAAAPWRRPAYFEEGDGVKLKYIRQVAANIEMANNKFIELLHRLLYLRVDEIGNMRQSILEFSGLKCERGANNNNLYRNRILSLIPADQVKLICRVLGLPTWHRSRQLLTDGIMDFLAAPRISAMKRKVPPHFTDEISFSFETSKIPKPIPESEEYEKIEVFPDIHILPDDDEEDAPYEDCDSSSCLTNEYLGVKLKNFASIYYQVINSNAAKLNDVHMIMYLTTSTPSTVRNNVLEFAGFPFDESSKEYFCRKSFMEHRMNLTELKYVAGILCVSQYIADTSKDSLIDAILKFLLKPSALLNSSTMMPTPSLATQWYPVVSSTSYTPYQNETFPGIMISEVKTLAQSDSPSNGISSTISVKQEQAAELERMKACLSSDIQIMPVTSIKVEDTSDEDIQTSKANTVQIYPVPQSSAEDEDVSLSRMKSKVMDVSSELAQIVERKRAYERERKRKQREKRRSNPEEYSEYCKIEKERNERRKAEGKLKSISQMNSMEETRIRSMWRANKVRQKQRQQDLANEKVFNKHRPRKRSKGARAQRARKMREKQQTQDVKDSDLMSEKTQPAENISPVNECPQNSEKLRPCSSSSEIPTSSKTQDSSVTTVPAAVTYVDSDDEDDKPLSKMIGHPNDDQLKALVTKIVKESKLEDVTMKIVIKKVFDNYPNFDLGYRKEFIKSIVRQILSQMEDQSRVSTTVNI</sequence>
<dbReference type="GO" id="GO:0003677">
    <property type="term" value="F:DNA binding"/>
    <property type="evidence" value="ECO:0007669"/>
    <property type="project" value="UniProtKB-KW"/>
</dbReference>
<evidence type="ECO:0000256" key="5">
    <source>
        <dbReference type="SAM" id="MobiDB-lite"/>
    </source>
</evidence>
<comment type="caution">
    <text evidence="7">The sequence shown here is derived from an EMBL/GenBank/DDBJ whole genome shotgun (WGS) entry which is preliminary data.</text>
</comment>
<feature type="region of interest" description="Disordered" evidence="5">
    <location>
        <begin position="23"/>
        <end position="61"/>
    </location>
</feature>
<dbReference type="Pfam" id="PF08766">
    <property type="entry name" value="DEK_C"/>
    <property type="match status" value="1"/>
</dbReference>
<evidence type="ECO:0000256" key="3">
    <source>
        <dbReference type="ARBA" id="ARBA00023125"/>
    </source>
</evidence>
<name>A0AAV6V4U2_9ARAC</name>
<feature type="compositionally biased region" description="Low complexity" evidence="5">
    <location>
        <begin position="867"/>
        <end position="876"/>
    </location>
</feature>
<dbReference type="GO" id="GO:2000779">
    <property type="term" value="P:regulation of double-strand break repair"/>
    <property type="evidence" value="ECO:0007669"/>
    <property type="project" value="TreeGrafter"/>
</dbReference>
<gene>
    <name evidence="7" type="ORF">JTE90_006067</name>
</gene>
<comment type="subcellular location">
    <subcellularLocation>
        <location evidence="1">Nucleus</location>
    </subcellularLocation>
</comment>
<evidence type="ECO:0000256" key="2">
    <source>
        <dbReference type="ARBA" id="ARBA00022853"/>
    </source>
</evidence>
<feature type="region of interest" description="Disordered" evidence="5">
    <location>
        <begin position="788"/>
        <end position="883"/>
    </location>
</feature>
<feature type="domain" description="DEK-C" evidence="6">
    <location>
        <begin position="909"/>
        <end position="965"/>
    </location>
</feature>
<evidence type="ECO:0000256" key="1">
    <source>
        <dbReference type="ARBA" id="ARBA00004123"/>
    </source>
</evidence>
<evidence type="ECO:0000313" key="8">
    <source>
        <dbReference type="Proteomes" id="UP000827092"/>
    </source>
</evidence>
<keyword evidence="4" id="KW-0539">Nucleus</keyword>
<dbReference type="Proteomes" id="UP000827092">
    <property type="component" value="Unassembled WGS sequence"/>
</dbReference>
<evidence type="ECO:0000259" key="6">
    <source>
        <dbReference type="PROSITE" id="PS51998"/>
    </source>
</evidence>
<protein>
    <recommendedName>
        <fullName evidence="6">DEK-C domain-containing protein</fullName>
    </recommendedName>
</protein>
<evidence type="ECO:0000256" key="4">
    <source>
        <dbReference type="ARBA" id="ARBA00023242"/>
    </source>
</evidence>
<dbReference type="GO" id="GO:0006325">
    <property type="term" value="P:chromatin organization"/>
    <property type="evidence" value="ECO:0007669"/>
    <property type="project" value="UniProtKB-KW"/>
</dbReference>
<keyword evidence="2" id="KW-0156">Chromatin regulator</keyword>
<dbReference type="Gene3D" id="1.10.10.60">
    <property type="entry name" value="Homeodomain-like"/>
    <property type="match status" value="1"/>
</dbReference>